<dbReference type="CDD" id="cd03760">
    <property type="entry name" value="proteasome_beta_type_4"/>
    <property type="match status" value="1"/>
</dbReference>
<evidence type="ECO:0000313" key="7">
    <source>
        <dbReference type="EMBL" id="WIA15069.1"/>
    </source>
</evidence>
<keyword evidence="3" id="KW-0378">Hydrolase</keyword>
<dbReference type="Pfam" id="PF00227">
    <property type="entry name" value="Proteasome"/>
    <property type="match status" value="1"/>
</dbReference>
<dbReference type="PROSITE" id="PS51476">
    <property type="entry name" value="PROTEASOME_BETA_2"/>
    <property type="match status" value="1"/>
</dbReference>
<keyword evidence="2" id="KW-0963">Cytoplasm</keyword>
<dbReference type="PANTHER" id="PTHR32194">
    <property type="entry name" value="METALLOPROTEASE TLDD"/>
    <property type="match status" value="1"/>
</dbReference>
<evidence type="ECO:0000313" key="8">
    <source>
        <dbReference type="Proteomes" id="UP001244341"/>
    </source>
</evidence>
<protein>
    <recommendedName>
        <fullName evidence="6">Tyrosine specific protein phosphatases domain-containing protein</fullName>
    </recommendedName>
</protein>
<evidence type="ECO:0000256" key="5">
    <source>
        <dbReference type="ARBA" id="ARBA00023242"/>
    </source>
</evidence>
<dbReference type="SUPFAM" id="SSF52799">
    <property type="entry name" value="(Phosphotyrosine protein) phosphatases II"/>
    <property type="match status" value="1"/>
</dbReference>
<dbReference type="SUPFAM" id="SSF56235">
    <property type="entry name" value="N-terminal nucleophile aminohydrolases (Ntn hydrolases)"/>
    <property type="match status" value="1"/>
</dbReference>
<name>A0ABY8U0U6_TETOB</name>
<dbReference type="InterPro" id="IPR029021">
    <property type="entry name" value="Prot-tyrosine_phosphatase-like"/>
</dbReference>
<organism evidence="7 8">
    <name type="scientific">Tetradesmus obliquus</name>
    <name type="common">Green alga</name>
    <name type="synonym">Acutodesmus obliquus</name>
    <dbReference type="NCBI Taxonomy" id="3088"/>
    <lineage>
        <taxon>Eukaryota</taxon>
        <taxon>Viridiplantae</taxon>
        <taxon>Chlorophyta</taxon>
        <taxon>core chlorophytes</taxon>
        <taxon>Chlorophyceae</taxon>
        <taxon>CS clade</taxon>
        <taxon>Sphaeropleales</taxon>
        <taxon>Scenedesmaceae</taxon>
        <taxon>Tetradesmus</taxon>
    </lineage>
</organism>
<keyword evidence="4" id="KW-0647">Proteasome</keyword>
<feature type="domain" description="Tyrosine specific protein phosphatases" evidence="6">
    <location>
        <begin position="464"/>
        <end position="519"/>
    </location>
</feature>
<dbReference type="PROSITE" id="PS50056">
    <property type="entry name" value="TYR_PHOSPHATASE_2"/>
    <property type="match status" value="1"/>
</dbReference>
<gene>
    <name evidence="7" type="ORF">OEZ85_001767</name>
</gene>
<dbReference type="PROSITE" id="PS00854">
    <property type="entry name" value="PROTEASOME_BETA_1"/>
    <property type="match status" value="1"/>
</dbReference>
<dbReference type="InterPro" id="IPR023333">
    <property type="entry name" value="Proteasome_suB-type"/>
</dbReference>
<dbReference type="EMBL" id="CP126213">
    <property type="protein sequence ID" value="WIA15069.1"/>
    <property type="molecule type" value="Genomic_DNA"/>
</dbReference>
<dbReference type="Gene3D" id="3.60.20.10">
    <property type="entry name" value="Glutamine Phosphoribosylpyrophosphate, subunit 1, domain 1"/>
    <property type="match status" value="1"/>
</dbReference>
<accession>A0ABY8U0U6</accession>
<dbReference type="Gene3D" id="3.90.190.10">
    <property type="entry name" value="Protein tyrosine phosphatase superfamily"/>
    <property type="match status" value="1"/>
</dbReference>
<evidence type="ECO:0000259" key="6">
    <source>
        <dbReference type="PROSITE" id="PS50056"/>
    </source>
</evidence>
<dbReference type="InterPro" id="IPR000387">
    <property type="entry name" value="Tyr_Pase_dom"/>
</dbReference>
<dbReference type="InterPro" id="IPR057023">
    <property type="entry name" value="PTP-SAK"/>
</dbReference>
<dbReference type="Pfam" id="PF22784">
    <property type="entry name" value="PTP-SAK"/>
    <property type="match status" value="1"/>
</dbReference>
<evidence type="ECO:0000256" key="1">
    <source>
        <dbReference type="ARBA" id="ARBA00004123"/>
    </source>
</evidence>
<dbReference type="InterPro" id="IPR001353">
    <property type="entry name" value="Proteasome_sua/b"/>
</dbReference>
<sequence>MLPRPTSHSKALGPGVAGPELAVATSAVQAGPPKASAQQPLSGADCFMVDPHCIADPARQHTQYPYVTGTSVLGIKYKDGVLVACDMLGAYGSTKRYKSVERIKKVNDHVIIAASGELSDFQHIIKLLDELTTDDFRADDGISLGPQEVYAYLCRVMYNRRNKMDPLWNSLIVAGIEPPHAGASAEDVSTSDVTFLGMVGMIGTHYSDSHVTTGFASHLARPLFREAQADDMSEEAAVALMHEALRVCYYRDKQSMNKFQLAKVTKEGVSISEPYALDVQWDFKMFSQPTKSRLTCQAQAQGSVLASEAFAPLLPLDDSYESAHSFSDFANWLVPGSLLVGRYPYVEPSRCKSYQEGEAKLEQILKAGITTFMSLQAEVPAQAELALRGVNGFMPYKSAAELIKHSMAGPPPSDIMNGLRTPELDRYLPPRHKPANEAYIAYAARETLEFAHSPIEDLSVPGERQLEEIVADMQRRIEAGEVLYAHCWGGRGRVGLVGACFLAATYGVSADEALERVQRAFDTRKDNERRSPETDEQHAMVRKFVAAHKSRQAGSLHPGHE</sequence>
<reference evidence="7 8" key="1">
    <citation type="submission" date="2023-05" db="EMBL/GenBank/DDBJ databases">
        <title>A 100% complete, gapless, phased diploid assembly of the Scenedesmus obliquus UTEX 3031 genome.</title>
        <authorList>
            <person name="Biondi T.C."/>
            <person name="Hanschen E.R."/>
            <person name="Kwon T."/>
            <person name="Eng W."/>
            <person name="Kruse C.P.S."/>
            <person name="Koehler S.I."/>
            <person name="Kunde Y."/>
            <person name="Gleasner C.D."/>
            <person name="You Mak K.T."/>
            <person name="Polle J."/>
            <person name="Hovde B.T."/>
            <person name="Starkenburg S.R."/>
        </authorList>
    </citation>
    <scope>NUCLEOTIDE SEQUENCE [LARGE SCALE GENOMIC DNA]</scope>
    <source>
        <strain evidence="7 8">DOE0152z</strain>
    </source>
</reference>
<keyword evidence="8" id="KW-1185">Reference proteome</keyword>
<keyword evidence="5" id="KW-0539">Nucleus</keyword>
<comment type="subcellular location">
    <subcellularLocation>
        <location evidence="1">Nucleus</location>
    </subcellularLocation>
</comment>
<dbReference type="InterPro" id="IPR029055">
    <property type="entry name" value="Ntn_hydrolases_N"/>
</dbReference>
<dbReference type="PANTHER" id="PTHR32194:SF6">
    <property type="entry name" value="PROTEASOME SUBUNIT BETA"/>
    <property type="match status" value="1"/>
</dbReference>
<dbReference type="InterPro" id="IPR016295">
    <property type="entry name" value="Proteasome_beta4"/>
</dbReference>
<dbReference type="Proteomes" id="UP001244341">
    <property type="component" value="Chromosome 6b"/>
</dbReference>
<proteinExistence type="predicted"/>
<evidence type="ECO:0000256" key="3">
    <source>
        <dbReference type="ARBA" id="ARBA00022801"/>
    </source>
</evidence>
<evidence type="ECO:0000256" key="4">
    <source>
        <dbReference type="ARBA" id="ARBA00022942"/>
    </source>
</evidence>
<dbReference type="InterPro" id="IPR016050">
    <property type="entry name" value="Proteasome_bsu_CS"/>
</dbReference>
<evidence type="ECO:0000256" key="2">
    <source>
        <dbReference type="ARBA" id="ARBA00022490"/>
    </source>
</evidence>